<dbReference type="AlphaFoldDB" id="Q937I2"/>
<sequence>MPLNEDDQLSQESPTESLQQTLRILIPIRRQRFNRAQRLQRQQQTQLAEAEAQQQAEERRLTQNQLHYQRQRERLQQQSCREKLTAQVNTERTALQAVGQQQLRCQQAEHACEHAASALAQASQHAHEQQKALEKLEYLSEHLEDV</sequence>
<feature type="region of interest" description="Disordered" evidence="1">
    <location>
        <begin position="37"/>
        <end position="68"/>
    </location>
</feature>
<dbReference type="EMBL" id="X99768">
    <property type="protein sequence ID" value="CAC43016.1"/>
    <property type="molecule type" value="Genomic_DNA"/>
</dbReference>
<evidence type="ECO:0000313" key="2">
    <source>
        <dbReference type="EMBL" id="CAC43016.1"/>
    </source>
</evidence>
<accession>Q937I2</accession>
<gene>
    <name evidence="2" type="primary">hrpO</name>
</gene>
<feature type="compositionally biased region" description="Low complexity" evidence="1">
    <location>
        <begin position="37"/>
        <end position="55"/>
    </location>
</feature>
<proteinExistence type="predicted"/>
<name>Q937I2_ENTAG</name>
<reference evidence="2" key="1">
    <citation type="submission" date="2001-06" db="EMBL/GenBank/DDBJ databases">
        <title>Isolation and characterization of hrp-like gene on the pathogenicity associated plasmid of Erwinia herbicola pv. gypsophila.</title>
        <authorList>
            <person name="Nizan-Koren R."/>
            <person name="Manulis S."/>
            <person name="Valinsky L."/>
            <person name="Barash I."/>
        </authorList>
    </citation>
    <scope>NUCLEOTIDE SEQUENCE</scope>
</reference>
<protein>
    <submittedName>
        <fullName evidence="2">HrpO protein</fullName>
    </submittedName>
</protein>
<evidence type="ECO:0000256" key="1">
    <source>
        <dbReference type="SAM" id="MobiDB-lite"/>
    </source>
</evidence>
<organism evidence="2">
    <name type="scientific">Enterobacter agglomerans</name>
    <name type="common">Erwinia herbicola</name>
    <name type="synonym">Pantoea agglomerans</name>
    <dbReference type="NCBI Taxonomy" id="549"/>
    <lineage>
        <taxon>Bacteria</taxon>
        <taxon>Pseudomonadati</taxon>
        <taxon>Pseudomonadota</taxon>
        <taxon>Gammaproteobacteria</taxon>
        <taxon>Enterobacterales</taxon>
        <taxon>Erwiniaceae</taxon>
        <taxon>Pantoea</taxon>
        <taxon>Pantoea agglomerans group</taxon>
    </lineage>
</organism>